<proteinExistence type="predicted"/>
<feature type="region of interest" description="Disordered" evidence="1">
    <location>
        <begin position="96"/>
        <end position="121"/>
    </location>
</feature>
<comment type="caution">
    <text evidence="2">The sequence shown here is derived from an EMBL/GenBank/DDBJ whole genome shotgun (WGS) entry which is preliminary data.</text>
</comment>
<dbReference type="EMBL" id="JAJSPL020000006">
    <property type="protein sequence ID" value="KAK7746461.1"/>
    <property type="molecule type" value="Genomic_DNA"/>
</dbReference>
<dbReference type="AlphaFoldDB" id="A0AAN9UGE5"/>
<feature type="compositionally biased region" description="Low complexity" evidence="1">
    <location>
        <begin position="96"/>
        <end position="105"/>
    </location>
</feature>
<organism evidence="2 3">
    <name type="scientific">Cytospora paraplurivora</name>
    <dbReference type="NCBI Taxonomy" id="2898453"/>
    <lineage>
        <taxon>Eukaryota</taxon>
        <taxon>Fungi</taxon>
        <taxon>Dikarya</taxon>
        <taxon>Ascomycota</taxon>
        <taxon>Pezizomycotina</taxon>
        <taxon>Sordariomycetes</taxon>
        <taxon>Sordariomycetidae</taxon>
        <taxon>Diaporthales</taxon>
        <taxon>Cytosporaceae</taxon>
        <taxon>Cytospora</taxon>
    </lineage>
</organism>
<dbReference type="Proteomes" id="UP001320245">
    <property type="component" value="Unassembled WGS sequence"/>
</dbReference>
<evidence type="ECO:0000256" key="1">
    <source>
        <dbReference type="SAM" id="MobiDB-lite"/>
    </source>
</evidence>
<evidence type="ECO:0000313" key="2">
    <source>
        <dbReference type="EMBL" id="KAK7746461.1"/>
    </source>
</evidence>
<protein>
    <submittedName>
        <fullName evidence="2">Uncharacterized protein</fullName>
    </submittedName>
</protein>
<gene>
    <name evidence="2" type="ORF">SLS53_002420</name>
</gene>
<sequence>MPPEMSAWYASVVDHSAYDLCDIPSSAIPTSLRSAYAGAESSKTKWYSDMAAGLGSLQSVDTQDVDDDYSMWMSFLGCDSDKTLFSSVFYAAASATATTSSATSAGKDTDKDTRSSVSGAS</sequence>
<accession>A0AAN9UGE5</accession>
<reference evidence="2 3" key="1">
    <citation type="journal article" date="2023" name="PLoS ONE">
        <title>Cytospora paraplurivora sp. nov. isolated from orchards with fruit tree decline syndrome in Ontario, Canada.</title>
        <authorList>
            <person name="Ilyukhin E."/>
            <person name="Nguyen H.D.T."/>
            <person name="Castle A.J."/>
            <person name="Ellouze W."/>
        </authorList>
    </citation>
    <scope>NUCLEOTIDE SEQUENCE [LARGE SCALE GENOMIC DNA]</scope>
    <source>
        <strain evidence="2 3">FDS-564</strain>
    </source>
</reference>
<name>A0AAN9UGE5_9PEZI</name>
<keyword evidence="3" id="KW-1185">Reference proteome</keyword>
<evidence type="ECO:0000313" key="3">
    <source>
        <dbReference type="Proteomes" id="UP001320245"/>
    </source>
</evidence>